<organism evidence="2 3">
    <name type="scientific">Aquincola tertiaricarbonis</name>
    <dbReference type="NCBI Taxonomy" id="391953"/>
    <lineage>
        <taxon>Bacteria</taxon>
        <taxon>Pseudomonadati</taxon>
        <taxon>Pseudomonadota</taxon>
        <taxon>Betaproteobacteria</taxon>
        <taxon>Burkholderiales</taxon>
        <taxon>Sphaerotilaceae</taxon>
        <taxon>Aquincola</taxon>
    </lineage>
</organism>
<name>A0ABY4SDH9_AQUTE</name>
<keyword evidence="1" id="KW-0812">Transmembrane</keyword>
<evidence type="ECO:0000313" key="2">
    <source>
        <dbReference type="EMBL" id="URI10172.1"/>
    </source>
</evidence>
<dbReference type="RefSeq" id="WP_250198379.1">
    <property type="nucleotide sequence ID" value="NZ_CP097636.1"/>
</dbReference>
<proteinExistence type="predicted"/>
<keyword evidence="3" id="KW-1185">Reference proteome</keyword>
<feature type="transmembrane region" description="Helical" evidence="1">
    <location>
        <begin position="196"/>
        <end position="222"/>
    </location>
</feature>
<keyword evidence="1" id="KW-0472">Membrane</keyword>
<gene>
    <name evidence="2" type="ORF">MW290_32075</name>
</gene>
<accession>A0ABY4SDH9</accession>
<protein>
    <submittedName>
        <fullName evidence="2">Uncharacterized protein</fullName>
    </submittedName>
</protein>
<feature type="transmembrane region" description="Helical" evidence="1">
    <location>
        <begin position="271"/>
        <end position="293"/>
    </location>
</feature>
<keyword evidence="1" id="KW-1133">Transmembrane helix</keyword>
<evidence type="ECO:0000313" key="3">
    <source>
        <dbReference type="Proteomes" id="UP001056201"/>
    </source>
</evidence>
<evidence type="ECO:0000256" key="1">
    <source>
        <dbReference type="SAM" id="Phobius"/>
    </source>
</evidence>
<sequence length="320" mass="31908">MRPTTSGLPQGDPLAALSRLLACVDAVRQGRALFALLFTFCAAGLLLAMAGSSLSAGATAWAVVQGGAALFVAFYGSNTTGLLLMDHALGRPVREVGDALRDALALGHRLLAVLLLAFGLVAVAVGLVAAALYAARLPTAGPVLFAFAVPLGVLLLGLAALVMGAVVGPLAAPAIWAGCTVRQTLAMLLRQARERLLLSALMVSALGALTAAVAALSTFVVLTGGRAVSAMAVLVTGVDVPPQQLMAGLFGYGLRSLAPAGVPVTQTPHGVAALVGGGLVFVLALALPGLVYLRGVCALYLAVAADAPAPLPATEAQGAE</sequence>
<feature type="transmembrane region" description="Helical" evidence="1">
    <location>
        <begin position="60"/>
        <end position="84"/>
    </location>
</feature>
<feature type="transmembrane region" description="Helical" evidence="1">
    <location>
        <begin position="110"/>
        <end position="135"/>
    </location>
</feature>
<dbReference type="EMBL" id="CP097636">
    <property type="protein sequence ID" value="URI10172.1"/>
    <property type="molecule type" value="Genomic_DNA"/>
</dbReference>
<feature type="transmembrane region" description="Helical" evidence="1">
    <location>
        <begin position="33"/>
        <end position="54"/>
    </location>
</feature>
<reference evidence="2" key="1">
    <citation type="submission" date="2022-05" db="EMBL/GenBank/DDBJ databases">
        <title>An RpoN-dependent PEP-CTERM gene is involved in floc formation of an Aquincola tertiaricarbonis strain.</title>
        <authorList>
            <person name="Qiu D."/>
            <person name="Xia M."/>
        </authorList>
    </citation>
    <scope>NUCLEOTIDE SEQUENCE</scope>
    <source>
        <strain evidence="2">RN12</strain>
    </source>
</reference>
<dbReference type="Proteomes" id="UP001056201">
    <property type="component" value="Chromosome 2"/>
</dbReference>
<feature type="transmembrane region" description="Helical" evidence="1">
    <location>
        <begin position="147"/>
        <end position="176"/>
    </location>
</feature>